<feature type="region of interest" description="Disordered" evidence="1">
    <location>
        <begin position="257"/>
        <end position="277"/>
    </location>
</feature>
<protein>
    <submittedName>
        <fullName evidence="2">DUF1376 domain-containing protein</fullName>
    </submittedName>
</protein>
<dbReference type="InterPro" id="IPR010781">
    <property type="entry name" value="DUF1376"/>
</dbReference>
<feature type="compositionally biased region" description="Polar residues" evidence="1">
    <location>
        <begin position="142"/>
        <end position="156"/>
    </location>
</feature>
<dbReference type="AlphaFoldDB" id="A0A6L3B7D0"/>
<proteinExistence type="predicted"/>
<accession>A0A6L3B7D0</accession>
<reference evidence="2 3" key="1">
    <citation type="submission" date="2018-07" db="EMBL/GenBank/DDBJ databases">
        <title>Genome sequence of Roseomonas fauriae ATCC 49958.</title>
        <authorList>
            <person name="Sant'Anna F.H."/>
            <person name="Baldani J.I."/>
            <person name="Zilli J.E."/>
            <person name="Reis V.M."/>
            <person name="Hartmann A."/>
            <person name="Cruz L."/>
            <person name="de Souza E.M."/>
            <person name="de Oliveira Pedrosa F."/>
            <person name="Passaglia L.M.P."/>
        </authorList>
    </citation>
    <scope>NUCLEOTIDE SEQUENCE [LARGE SCALE GENOMIC DNA]</scope>
    <source>
        <strain evidence="2 3">ATCC 49958</strain>
    </source>
</reference>
<evidence type="ECO:0000313" key="3">
    <source>
        <dbReference type="Proteomes" id="UP000476837"/>
    </source>
</evidence>
<dbReference type="Proteomes" id="UP000476837">
    <property type="component" value="Unassembled WGS sequence"/>
</dbReference>
<comment type="caution">
    <text evidence="2">The sequence shown here is derived from an EMBL/GenBank/DDBJ whole genome shotgun (WGS) entry which is preliminary data.</text>
</comment>
<evidence type="ECO:0000256" key="1">
    <source>
        <dbReference type="SAM" id="MobiDB-lite"/>
    </source>
</evidence>
<feature type="region of interest" description="Disordered" evidence="1">
    <location>
        <begin position="101"/>
        <end position="159"/>
    </location>
</feature>
<dbReference type="RefSeq" id="WP_149163172.1">
    <property type="nucleotide sequence ID" value="NZ_QOKV01000001.1"/>
</dbReference>
<organism evidence="2 3">
    <name type="scientific">Azospirillum brasilense</name>
    <dbReference type="NCBI Taxonomy" id="192"/>
    <lineage>
        <taxon>Bacteria</taxon>
        <taxon>Pseudomonadati</taxon>
        <taxon>Pseudomonadota</taxon>
        <taxon>Alphaproteobacteria</taxon>
        <taxon>Rhodospirillales</taxon>
        <taxon>Azospirillaceae</taxon>
        <taxon>Azospirillum</taxon>
    </lineage>
</organism>
<name>A0A6L3B7D0_AZOBR</name>
<dbReference type="EMBL" id="QOKV01000001">
    <property type="protein sequence ID" value="KAA0688476.1"/>
    <property type="molecule type" value="Genomic_DNA"/>
</dbReference>
<gene>
    <name evidence="2" type="ORF">DS837_01735</name>
</gene>
<dbReference type="Pfam" id="PF07120">
    <property type="entry name" value="DUF1376"/>
    <property type="match status" value="1"/>
</dbReference>
<evidence type="ECO:0000313" key="2">
    <source>
        <dbReference type="EMBL" id="KAA0688476.1"/>
    </source>
</evidence>
<sequence>MGKIRHVNFHPDEWLVGASVLKADERGCYITVCALIYSYGGPIRDDARDLAKQCNVTQEKWVRIRGTLLAKGKLRLVDGLLTNGRCEIELEKALNRTTTARKIGATGGQNSAISRQKRGRVSNDNSSLIEADASGDRKLTTNHKPQTKSLPQSPDGGSNVEAEFDRWYRAYPKRVAKGQAEKAYRTARKAVDADTLLRAVEAYARAVTGKDAKYTPNPATWLNGQRWLDDGLLHSGQRSGNRQASTLNEIPLFFEGPTEVQRSNQADPKTNPAWRNF</sequence>